<dbReference type="SUPFAM" id="SSF88659">
    <property type="entry name" value="Sigma3 and sigma4 domains of RNA polymerase sigma factors"/>
    <property type="match status" value="1"/>
</dbReference>
<accession>A0ABV5B902</accession>
<comment type="caution">
    <text evidence="1">The sequence shown here is derived from an EMBL/GenBank/DDBJ whole genome shotgun (WGS) entry which is preliminary data.</text>
</comment>
<dbReference type="InterPro" id="IPR013324">
    <property type="entry name" value="RNA_pol_sigma_r3/r4-like"/>
</dbReference>
<gene>
    <name evidence="1" type="ORF">ACE3NQ_14320</name>
</gene>
<dbReference type="RefSeq" id="WP_375525860.1">
    <property type="nucleotide sequence ID" value="NZ_JBHILM010000015.1"/>
</dbReference>
<dbReference type="InterPro" id="IPR036388">
    <property type="entry name" value="WH-like_DNA-bd_sf"/>
</dbReference>
<dbReference type="Gene3D" id="1.10.10.10">
    <property type="entry name" value="Winged helix-like DNA-binding domain superfamily/Winged helix DNA-binding domain"/>
    <property type="match status" value="1"/>
</dbReference>
<evidence type="ECO:0000313" key="1">
    <source>
        <dbReference type="EMBL" id="MFB5682095.1"/>
    </source>
</evidence>
<name>A0ABV5B902_9BACL</name>
<dbReference type="EMBL" id="JBHILM010000015">
    <property type="protein sequence ID" value="MFB5682095.1"/>
    <property type="molecule type" value="Genomic_DNA"/>
</dbReference>
<sequence length="122" mass="14218">MCKTPYDLPDEQMPIVNLYRAELRKIAWRLQYRARMERKRETAVAVERLASGSSLTAEVEGRIWLEQVLDGLPSSIGKRIMCGIYVEGLTERQIAAKLHMSQQGVSRWKRRMLDHLRRTGNF</sequence>
<keyword evidence="2" id="KW-1185">Reference proteome</keyword>
<evidence type="ECO:0000313" key="2">
    <source>
        <dbReference type="Proteomes" id="UP001580407"/>
    </source>
</evidence>
<dbReference type="Proteomes" id="UP001580407">
    <property type="component" value="Unassembled WGS sequence"/>
</dbReference>
<protein>
    <submittedName>
        <fullName evidence="1">Sigma-70 family RNA polymerase sigma factor</fullName>
    </submittedName>
</protein>
<organism evidence="1 2">
    <name type="scientific">Paenibacillus terreus</name>
    <dbReference type="NCBI Taxonomy" id="1387834"/>
    <lineage>
        <taxon>Bacteria</taxon>
        <taxon>Bacillati</taxon>
        <taxon>Bacillota</taxon>
        <taxon>Bacilli</taxon>
        <taxon>Bacillales</taxon>
        <taxon>Paenibacillaceae</taxon>
        <taxon>Paenibacillus</taxon>
    </lineage>
</organism>
<proteinExistence type="predicted"/>
<reference evidence="1 2" key="1">
    <citation type="submission" date="2024-09" db="EMBL/GenBank/DDBJ databases">
        <authorList>
            <person name="Ruan L."/>
        </authorList>
    </citation>
    <scope>NUCLEOTIDE SEQUENCE [LARGE SCALE GENOMIC DNA]</scope>
    <source>
        <strain evidence="1 2">D33</strain>
    </source>
</reference>